<dbReference type="AlphaFoldDB" id="A0A3Q7GGE1"/>
<evidence type="ECO:0000313" key="4">
    <source>
        <dbReference type="Proteomes" id="UP000004994"/>
    </source>
</evidence>
<reference evidence="3" key="1">
    <citation type="journal article" date="2012" name="Nature">
        <title>The tomato genome sequence provides insights into fleshy fruit evolution.</title>
        <authorList>
            <consortium name="Tomato Genome Consortium"/>
        </authorList>
    </citation>
    <scope>NUCLEOTIDE SEQUENCE [LARGE SCALE GENOMIC DNA]</scope>
    <source>
        <strain evidence="3">cv. Heinz 1706</strain>
    </source>
</reference>
<evidence type="ECO:0000313" key="3">
    <source>
        <dbReference type="EnsemblPlants" id="Solyc05g015715.1.1"/>
    </source>
</evidence>
<organism evidence="3">
    <name type="scientific">Solanum lycopersicum</name>
    <name type="common">Tomato</name>
    <name type="synonym">Lycopersicon esculentum</name>
    <dbReference type="NCBI Taxonomy" id="4081"/>
    <lineage>
        <taxon>Eukaryota</taxon>
        <taxon>Viridiplantae</taxon>
        <taxon>Streptophyta</taxon>
        <taxon>Embryophyta</taxon>
        <taxon>Tracheophyta</taxon>
        <taxon>Spermatophyta</taxon>
        <taxon>Magnoliopsida</taxon>
        <taxon>eudicotyledons</taxon>
        <taxon>Gunneridae</taxon>
        <taxon>Pentapetalae</taxon>
        <taxon>asterids</taxon>
        <taxon>lamiids</taxon>
        <taxon>Solanales</taxon>
        <taxon>Solanaceae</taxon>
        <taxon>Solanoideae</taxon>
        <taxon>Solaneae</taxon>
        <taxon>Solanum</taxon>
        <taxon>Solanum subgen. Lycopersicon</taxon>
    </lineage>
</organism>
<feature type="region of interest" description="Disordered" evidence="1">
    <location>
        <begin position="1"/>
        <end position="21"/>
    </location>
</feature>
<reference evidence="3" key="2">
    <citation type="submission" date="2019-01" db="UniProtKB">
        <authorList>
            <consortium name="EnsemblPlants"/>
        </authorList>
    </citation>
    <scope>IDENTIFICATION</scope>
    <source>
        <strain evidence="3">cv. Heinz 1706</strain>
    </source>
</reference>
<dbReference type="SUPFAM" id="SSF53098">
    <property type="entry name" value="Ribonuclease H-like"/>
    <property type="match status" value="1"/>
</dbReference>
<protein>
    <recommendedName>
        <fullName evidence="2">HAT C-terminal dimerisation domain-containing protein</fullName>
    </recommendedName>
</protein>
<proteinExistence type="predicted"/>
<name>A0A3Q7GGE1_SOLLC</name>
<dbReference type="EnsemblPlants" id="Solyc05g015715.1.1">
    <property type="protein sequence ID" value="Solyc05g015715.1.1"/>
    <property type="gene ID" value="Solyc05g015715.1"/>
</dbReference>
<dbReference type="GO" id="GO:0046983">
    <property type="term" value="F:protein dimerization activity"/>
    <property type="evidence" value="ECO:0007669"/>
    <property type="project" value="InterPro"/>
</dbReference>
<feature type="domain" description="HAT C-terminal dimerisation" evidence="2">
    <location>
        <begin position="86"/>
        <end position="121"/>
    </location>
</feature>
<accession>A0A3Q7GGE1</accession>
<sequence>MGSTEKTNNNSPSEGRSCVRPVTQADAQRQLQLRLAIESVFVRSDSVFVSISPVPVKSVRNRSCRVPKEERGKIRHEEGQLQDPILPRWKNRENQFPTLANIVRDVLAIQASSVASEQTFRGIWAPCTIKKGLFGLFGTNDFALLELAQTSSRAPFTVKMGVFDGLNFSNTLSAPKGIIFVKSTTFVDFSMPVPTLRIGLYGDAKSS</sequence>
<evidence type="ECO:0000256" key="1">
    <source>
        <dbReference type="SAM" id="MobiDB-lite"/>
    </source>
</evidence>
<dbReference type="InterPro" id="IPR012337">
    <property type="entry name" value="RNaseH-like_sf"/>
</dbReference>
<evidence type="ECO:0000259" key="2">
    <source>
        <dbReference type="Pfam" id="PF05699"/>
    </source>
</evidence>
<keyword evidence="4" id="KW-1185">Reference proteome</keyword>
<dbReference type="InterPro" id="IPR008906">
    <property type="entry name" value="HATC_C_dom"/>
</dbReference>
<dbReference type="Pfam" id="PF05699">
    <property type="entry name" value="Dimer_Tnp_hAT"/>
    <property type="match status" value="1"/>
</dbReference>
<feature type="compositionally biased region" description="Polar residues" evidence="1">
    <location>
        <begin position="1"/>
        <end position="14"/>
    </location>
</feature>
<dbReference type="Proteomes" id="UP000004994">
    <property type="component" value="Chromosome 5"/>
</dbReference>
<dbReference type="InParanoid" id="A0A3Q7GGE1"/>
<dbReference type="Gramene" id="Solyc05g015715.1.1">
    <property type="protein sequence ID" value="Solyc05g015715.1.1"/>
    <property type="gene ID" value="Solyc05g015715.1"/>
</dbReference>